<feature type="compositionally biased region" description="Low complexity" evidence="2">
    <location>
        <begin position="433"/>
        <end position="452"/>
    </location>
</feature>
<feature type="chain" id="PRO_5043020871" description="NHL repeat-containing protein" evidence="4">
    <location>
        <begin position="25"/>
        <end position="615"/>
    </location>
</feature>
<keyword evidence="3" id="KW-1133">Transmembrane helix</keyword>
<keyword evidence="3" id="KW-0812">Transmembrane</keyword>
<feature type="region of interest" description="Disordered" evidence="2">
    <location>
        <begin position="274"/>
        <end position="306"/>
    </location>
</feature>
<feature type="transmembrane region" description="Helical" evidence="3">
    <location>
        <begin position="242"/>
        <end position="262"/>
    </location>
</feature>
<dbReference type="Gene3D" id="2.120.10.30">
    <property type="entry name" value="TolB, C-terminal domain"/>
    <property type="match status" value="1"/>
</dbReference>
<dbReference type="EMBL" id="JAYWIO010000004">
    <property type="protein sequence ID" value="KAK7266144.1"/>
    <property type="molecule type" value="Genomic_DNA"/>
</dbReference>
<evidence type="ECO:0000256" key="4">
    <source>
        <dbReference type="SAM" id="SignalP"/>
    </source>
</evidence>
<keyword evidence="1" id="KW-0677">Repeat</keyword>
<reference evidence="5 6" key="1">
    <citation type="submission" date="2024-01" db="EMBL/GenBank/DDBJ databases">
        <title>The genomes of 5 underutilized Papilionoideae crops provide insights into root nodulation and disease resistanc.</title>
        <authorList>
            <person name="Yuan L."/>
        </authorList>
    </citation>
    <scope>NUCLEOTIDE SEQUENCE [LARGE SCALE GENOMIC DNA]</scope>
    <source>
        <strain evidence="5">ZHUSHIDOU_FW_LH</strain>
        <tissue evidence="5">Leaf</tissue>
    </source>
</reference>
<feature type="region of interest" description="Disordered" evidence="2">
    <location>
        <begin position="380"/>
        <end position="414"/>
    </location>
</feature>
<evidence type="ECO:0000256" key="2">
    <source>
        <dbReference type="SAM" id="MobiDB-lite"/>
    </source>
</evidence>
<evidence type="ECO:0000256" key="1">
    <source>
        <dbReference type="ARBA" id="ARBA00022737"/>
    </source>
</evidence>
<dbReference type="SUPFAM" id="SSF101898">
    <property type="entry name" value="NHL repeat"/>
    <property type="match status" value="1"/>
</dbReference>
<dbReference type="Proteomes" id="UP001372338">
    <property type="component" value="Unassembled WGS sequence"/>
</dbReference>
<keyword evidence="4" id="KW-0732">Signal</keyword>
<gene>
    <name evidence="5" type="ORF">RIF29_18784</name>
</gene>
<evidence type="ECO:0000313" key="6">
    <source>
        <dbReference type="Proteomes" id="UP001372338"/>
    </source>
</evidence>
<evidence type="ECO:0008006" key="7">
    <source>
        <dbReference type="Google" id="ProtNLM"/>
    </source>
</evidence>
<dbReference type="InterPro" id="IPR011042">
    <property type="entry name" value="6-blade_b-propeller_TolB-like"/>
</dbReference>
<organism evidence="5 6">
    <name type="scientific">Crotalaria pallida</name>
    <name type="common">Smooth rattlebox</name>
    <name type="synonym">Crotalaria striata</name>
    <dbReference type="NCBI Taxonomy" id="3830"/>
    <lineage>
        <taxon>Eukaryota</taxon>
        <taxon>Viridiplantae</taxon>
        <taxon>Streptophyta</taxon>
        <taxon>Embryophyta</taxon>
        <taxon>Tracheophyta</taxon>
        <taxon>Spermatophyta</taxon>
        <taxon>Magnoliopsida</taxon>
        <taxon>eudicotyledons</taxon>
        <taxon>Gunneridae</taxon>
        <taxon>Pentapetalae</taxon>
        <taxon>rosids</taxon>
        <taxon>fabids</taxon>
        <taxon>Fabales</taxon>
        <taxon>Fabaceae</taxon>
        <taxon>Papilionoideae</taxon>
        <taxon>50 kb inversion clade</taxon>
        <taxon>genistoids sensu lato</taxon>
        <taxon>core genistoids</taxon>
        <taxon>Crotalarieae</taxon>
        <taxon>Crotalaria</taxon>
    </lineage>
</organism>
<dbReference type="PANTHER" id="PTHR13833:SF78">
    <property type="entry name" value="POTASSIUM TRANSPORTER"/>
    <property type="match status" value="1"/>
</dbReference>
<keyword evidence="6" id="KW-1185">Reference proteome</keyword>
<evidence type="ECO:0000313" key="5">
    <source>
        <dbReference type="EMBL" id="KAK7266144.1"/>
    </source>
</evidence>
<proteinExistence type="predicted"/>
<sequence>MGRSCFVLFLALVILLSLFSTSSATPPAKIVTGVVSNVVSSLLKRLWSLKSPAKPVHHTRSMMKFESGYNVDTIFDGSKLGIEPHSIEISPNGEHLVLDSENSNIYEISSPMTRYSRPKLLAGSPEGYIGHIDGRPREARMNHPKGLTVDDKGNIYIADTMNMAIRKISDEGVTTIAGGKWGQVGGHVDGPGEDAKFSNDFDVVYVASSCSLLVVDRGNQAIREIHLHQDDCSTYDEYDSSFPLGIAVILAAAFFGYMLALLHWRVRALFSSPDDPRAPPSRKGAPHAAQQRPTKSVRPPLIPNEDEYEYEKPDEGFFVSLGRLFVNSGSSMAEILGGLFSGGSKRKPLQYHQYHHQQQYHHQFSNRHHPNALPMQESFVIPDEDEPPPPPLETRTPTSRNGYPFMSNELEKPQQFKRTRAYLDGWGGDYTEQQQQQQQQRQLQQQQQQQHPKVQHQHQQRQQQLQTRYSSTPQSYYEESCETNEIVFGAVQEHDGRREAMVIKAVDYGDPKFSHHNIRPRLNYVGYSQGHINRMESKIVTKGRGDTAWVQYSPRWSFNIQFEQMDEECSGASGLLDIISSSCDVIPFAIQVALIKLSVYLVDLDFNFSKIQHVK</sequence>
<feature type="signal peptide" evidence="4">
    <location>
        <begin position="1"/>
        <end position="24"/>
    </location>
</feature>
<comment type="caution">
    <text evidence="5">The sequence shown here is derived from an EMBL/GenBank/DDBJ whole genome shotgun (WGS) entry which is preliminary data.</text>
</comment>
<name>A0AAN9EYC8_CROPI</name>
<dbReference type="PANTHER" id="PTHR13833">
    <property type="match status" value="1"/>
</dbReference>
<accession>A0AAN9EYC8</accession>
<keyword evidence="3" id="KW-0472">Membrane</keyword>
<feature type="region of interest" description="Disordered" evidence="2">
    <location>
        <begin position="430"/>
        <end position="474"/>
    </location>
</feature>
<protein>
    <recommendedName>
        <fullName evidence="7">NHL repeat-containing protein</fullName>
    </recommendedName>
</protein>
<dbReference type="AlphaFoldDB" id="A0AAN9EYC8"/>
<dbReference type="Pfam" id="PF01436">
    <property type="entry name" value="NHL"/>
    <property type="match status" value="1"/>
</dbReference>
<evidence type="ECO:0000256" key="3">
    <source>
        <dbReference type="SAM" id="Phobius"/>
    </source>
</evidence>
<dbReference type="InterPro" id="IPR001258">
    <property type="entry name" value="NHL_repeat"/>
</dbReference>